<keyword evidence="4" id="KW-1185">Reference proteome</keyword>
<gene>
    <name evidence="3" type="ORF">JOC77_000108</name>
</gene>
<organism evidence="3 4">
    <name type="scientific">Peribacillus deserti</name>
    <dbReference type="NCBI Taxonomy" id="673318"/>
    <lineage>
        <taxon>Bacteria</taxon>
        <taxon>Bacillati</taxon>
        <taxon>Bacillota</taxon>
        <taxon>Bacilli</taxon>
        <taxon>Bacillales</taxon>
        <taxon>Bacillaceae</taxon>
        <taxon>Peribacillus</taxon>
    </lineage>
</organism>
<reference evidence="3 4" key="1">
    <citation type="submission" date="2021-01" db="EMBL/GenBank/DDBJ databases">
        <title>Genomic Encyclopedia of Type Strains, Phase IV (KMG-IV): sequencing the most valuable type-strain genomes for metagenomic binning, comparative biology and taxonomic classification.</title>
        <authorList>
            <person name="Goeker M."/>
        </authorList>
    </citation>
    <scope>NUCLEOTIDE SEQUENCE [LARGE SCALE GENOMIC DNA]</scope>
    <source>
        <strain evidence="3 4">DSM 105482</strain>
    </source>
</reference>
<keyword evidence="1" id="KW-0812">Transmembrane</keyword>
<feature type="transmembrane region" description="Helical" evidence="1">
    <location>
        <begin position="70"/>
        <end position="87"/>
    </location>
</feature>
<dbReference type="RefSeq" id="WP_338047162.1">
    <property type="nucleotide sequence ID" value="NZ_JAFBFI010000001.1"/>
</dbReference>
<evidence type="ECO:0000313" key="4">
    <source>
        <dbReference type="Proteomes" id="UP000823486"/>
    </source>
</evidence>
<name>A0ABS2QCF5_9BACI</name>
<feature type="transmembrane region" description="Helical" evidence="1">
    <location>
        <begin position="46"/>
        <end position="63"/>
    </location>
</feature>
<keyword evidence="1" id="KW-0472">Membrane</keyword>
<dbReference type="EMBL" id="JAFBFI010000001">
    <property type="protein sequence ID" value="MBM7690705.1"/>
    <property type="molecule type" value="Genomic_DNA"/>
</dbReference>
<evidence type="ECO:0000259" key="2">
    <source>
        <dbReference type="Pfam" id="PF04892"/>
    </source>
</evidence>
<dbReference type="InterPro" id="IPR006976">
    <property type="entry name" value="VanZ-like"/>
</dbReference>
<protein>
    <submittedName>
        <fullName evidence="3">VanZ family protein</fullName>
    </submittedName>
</protein>
<feature type="domain" description="VanZ-like" evidence="2">
    <location>
        <begin position="31"/>
        <end position="120"/>
    </location>
</feature>
<dbReference type="NCBIfam" id="NF037970">
    <property type="entry name" value="vanZ_1"/>
    <property type="match status" value="1"/>
</dbReference>
<feature type="transmembrane region" description="Helical" evidence="1">
    <location>
        <begin position="7"/>
        <end position="26"/>
    </location>
</feature>
<proteinExistence type="predicted"/>
<evidence type="ECO:0000313" key="3">
    <source>
        <dbReference type="EMBL" id="MBM7690705.1"/>
    </source>
</evidence>
<evidence type="ECO:0000256" key="1">
    <source>
        <dbReference type="SAM" id="Phobius"/>
    </source>
</evidence>
<feature type="transmembrane region" description="Helical" evidence="1">
    <location>
        <begin position="99"/>
        <end position="119"/>
    </location>
</feature>
<dbReference type="Pfam" id="PF04892">
    <property type="entry name" value="VanZ"/>
    <property type="match status" value="1"/>
</dbReference>
<keyword evidence="1" id="KW-1133">Transmembrane helix</keyword>
<accession>A0ABS2QCF5</accession>
<comment type="caution">
    <text evidence="3">The sequence shown here is derived from an EMBL/GenBank/DDBJ whole genome shotgun (WGS) entry which is preliminary data.</text>
</comment>
<sequence length="125" mass="13804">MNKIVKSVITVLPFIYMGLIWFMSSNPDDMVVELNSSKVDSYFKESLHLIEFAILYVLLAAALKVNGKLTPALNIAAAVAACLYGVLDEIHQSFIPSRSSSLIDVVKDITGVAAAYWILKRRKKA</sequence>
<dbReference type="Proteomes" id="UP000823486">
    <property type="component" value="Unassembled WGS sequence"/>
</dbReference>